<name>A0ABV7D9G1_9PROT</name>
<gene>
    <name evidence="1" type="ORF">ACFOKA_15435</name>
</gene>
<evidence type="ECO:0008006" key="3">
    <source>
        <dbReference type="Google" id="ProtNLM"/>
    </source>
</evidence>
<accession>A0ABV7D9G1</accession>
<evidence type="ECO:0000313" key="1">
    <source>
        <dbReference type="EMBL" id="MFC3053294.1"/>
    </source>
</evidence>
<proteinExistence type="predicted"/>
<protein>
    <recommendedName>
        <fullName evidence="3">Lipoprotein</fullName>
    </recommendedName>
</protein>
<dbReference type="RefSeq" id="WP_194211517.1">
    <property type="nucleotide sequence ID" value="NZ_CP061205.1"/>
</dbReference>
<sequence>MKKTLSMLTLAFTVTGCVNTSSSLERETARFVGDVSPEAITVLNIDRGMLSVKWDARVKDGRVYRCDADDMMKRVHCVQQ</sequence>
<evidence type="ECO:0000313" key="2">
    <source>
        <dbReference type="Proteomes" id="UP001595444"/>
    </source>
</evidence>
<reference evidence="2" key="1">
    <citation type="journal article" date="2019" name="Int. J. Syst. Evol. Microbiol.">
        <title>The Global Catalogue of Microorganisms (GCM) 10K type strain sequencing project: providing services to taxonomists for standard genome sequencing and annotation.</title>
        <authorList>
            <consortium name="The Broad Institute Genomics Platform"/>
            <consortium name="The Broad Institute Genome Sequencing Center for Infectious Disease"/>
            <person name="Wu L."/>
            <person name="Ma J."/>
        </authorList>
    </citation>
    <scope>NUCLEOTIDE SEQUENCE [LARGE SCALE GENOMIC DNA]</scope>
    <source>
        <strain evidence="2">KCTC 62164</strain>
    </source>
</reference>
<dbReference type="Proteomes" id="UP001595444">
    <property type="component" value="Unassembled WGS sequence"/>
</dbReference>
<comment type="caution">
    <text evidence="1">The sequence shown here is derived from an EMBL/GenBank/DDBJ whole genome shotgun (WGS) entry which is preliminary data.</text>
</comment>
<keyword evidence="2" id="KW-1185">Reference proteome</keyword>
<organism evidence="1 2">
    <name type="scientific">Kordiimonas pumila</name>
    <dbReference type="NCBI Taxonomy" id="2161677"/>
    <lineage>
        <taxon>Bacteria</taxon>
        <taxon>Pseudomonadati</taxon>
        <taxon>Pseudomonadota</taxon>
        <taxon>Alphaproteobacteria</taxon>
        <taxon>Kordiimonadales</taxon>
        <taxon>Kordiimonadaceae</taxon>
        <taxon>Kordiimonas</taxon>
    </lineage>
</organism>
<dbReference type="PROSITE" id="PS51257">
    <property type="entry name" value="PROKAR_LIPOPROTEIN"/>
    <property type="match status" value="1"/>
</dbReference>
<dbReference type="EMBL" id="JBHRSL010000025">
    <property type="protein sequence ID" value="MFC3053294.1"/>
    <property type="molecule type" value="Genomic_DNA"/>
</dbReference>